<proteinExistence type="predicted"/>
<evidence type="ECO:0000256" key="1">
    <source>
        <dbReference type="SAM" id="MobiDB-lite"/>
    </source>
</evidence>
<name>A0ABS4VIU3_9ACTN</name>
<sequence>MRALGTSGRSRRNWLFTAAAIATEIWTMHSVALHARRAVRDQHHRLPARVPGPRRGRGAFVGGLFTHPLKVAFGDGEFVPLGPHLRQLCGQLFFEFVQFRGDPFQQLESSMPWNGEGRRTAASTNRTVSSLPVLPAA</sequence>
<dbReference type="EMBL" id="JAGINS010000002">
    <property type="protein sequence ID" value="MBP2363805.1"/>
    <property type="molecule type" value="Genomic_DNA"/>
</dbReference>
<reference evidence="2 3" key="1">
    <citation type="submission" date="2021-03" db="EMBL/GenBank/DDBJ databases">
        <title>Sequencing the genomes of 1000 actinobacteria strains.</title>
        <authorList>
            <person name="Klenk H.-P."/>
        </authorList>
    </citation>
    <scope>NUCLEOTIDE SEQUENCE [LARGE SCALE GENOMIC DNA]</scope>
    <source>
        <strain evidence="2 3">DSM 40843</strain>
    </source>
</reference>
<protein>
    <recommendedName>
        <fullName evidence="4">Secreted protein</fullName>
    </recommendedName>
</protein>
<evidence type="ECO:0000313" key="3">
    <source>
        <dbReference type="Proteomes" id="UP001519311"/>
    </source>
</evidence>
<feature type="compositionally biased region" description="Polar residues" evidence="1">
    <location>
        <begin position="121"/>
        <end position="130"/>
    </location>
</feature>
<comment type="caution">
    <text evidence="2">The sequence shown here is derived from an EMBL/GenBank/DDBJ whole genome shotgun (WGS) entry which is preliminary data.</text>
</comment>
<organism evidence="2 3">
    <name type="scientific">Streptomyces clavifer</name>
    <dbReference type="NCBI Taxonomy" id="68188"/>
    <lineage>
        <taxon>Bacteria</taxon>
        <taxon>Bacillati</taxon>
        <taxon>Actinomycetota</taxon>
        <taxon>Actinomycetes</taxon>
        <taxon>Kitasatosporales</taxon>
        <taxon>Streptomycetaceae</taxon>
        <taxon>Streptomyces</taxon>
    </lineage>
</organism>
<dbReference type="Proteomes" id="UP001519311">
    <property type="component" value="Unassembled WGS sequence"/>
</dbReference>
<keyword evidence="3" id="KW-1185">Reference proteome</keyword>
<evidence type="ECO:0008006" key="4">
    <source>
        <dbReference type="Google" id="ProtNLM"/>
    </source>
</evidence>
<accession>A0ABS4VIU3</accession>
<evidence type="ECO:0000313" key="2">
    <source>
        <dbReference type="EMBL" id="MBP2363805.1"/>
    </source>
</evidence>
<feature type="region of interest" description="Disordered" evidence="1">
    <location>
        <begin position="113"/>
        <end position="137"/>
    </location>
</feature>
<gene>
    <name evidence="2" type="ORF">JOF59_006297</name>
</gene>